<feature type="compositionally biased region" description="Acidic residues" evidence="9">
    <location>
        <begin position="676"/>
        <end position="692"/>
    </location>
</feature>
<feature type="compositionally biased region" description="Low complexity" evidence="9">
    <location>
        <begin position="720"/>
        <end position="737"/>
    </location>
</feature>
<feature type="compositionally biased region" description="Polar residues" evidence="9">
    <location>
        <begin position="1"/>
        <end position="16"/>
    </location>
</feature>
<feature type="compositionally biased region" description="Low complexity" evidence="9">
    <location>
        <begin position="262"/>
        <end position="279"/>
    </location>
</feature>
<dbReference type="PANTHER" id="PTHR47168">
    <property type="entry name" value="RING ZINC FINGER DOMAIN SUPERFAMILY PROTEIN-RELATED"/>
    <property type="match status" value="1"/>
</dbReference>
<evidence type="ECO:0000313" key="12">
    <source>
        <dbReference type="Proteomes" id="UP000054477"/>
    </source>
</evidence>
<feature type="domain" description="RING-type" evidence="10">
    <location>
        <begin position="1068"/>
        <end position="1110"/>
    </location>
</feature>
<feature type="compositionally biased region" description="Low complexity" evidence="9">
    <location>
        <begin position="104"/>
        <end position="129"/>
    </location>
</feature>
<proteinExistence type="predicted"/>
<reference evidence="11 12" key="1">
    <citation type="submission" date="2014-04" db="EMBL/GenBank/DDBJ databases">
        <authorList>
            <consortium name="DOE Joint Genome Institute"/>
            <person name="Kuo A."/>
            <person name="Kohler A."/>
            <person name="Nagy L.G."/>
            <person name="Floudas D."/>
            <person name="Copeland A."/>
            <person name="Barry K.W."/>
            <person name="Cichocki N."/>
            <person name="Veneault-Fourrey C."/>
            <person name="LaButti K."/>
            <person name="Lindquist E.A."/>
            <person name="Lipzen A."/>
            <person name="Lundell T."/>
            <person name="Morin E."/>
            <person name="Murat C."/>
            <person name="Sun H."/>
            <person name="Tunlid A."/>
            <person name="Henrissat B."/>
            <person name="Grigoriev I.V."/>
            <person name="Hibbett D.S."/>
            <person name="Martin F."/>
            <person name="Nordberg H.P."/>
            <person name="Cantor M.N."/>
            <person name="Hua S.X."/>
        </authorList>
    </citation>
    <scope>NUCLEOTIDE SEQUENCE [LARGE SCALE GENOMIC DNA]</scope>
    <source>
        <strain evidence="11 12">LaAM-08-1</strain>
    </source>
</reference>
<feature type="compositionally biased region" description="Low complexity" evidence="9">
    <location>
        <begin position="604"/>
        <end position="614"/>
    </location>
</feature>
<dbReference type="OrthoDB" id="8062037at2759"/>
<dbReference type="Pfam" id="PF13639">
    <property type="entry name" value="zf-RING_2"/>
    <property type="match status" value="1"/>
</dbReference>
<feature type="compositionally biased region" description="Gly residues" evidence="9">
    <location>
        <begin position="526"/>
        <end position="539"/>
    </location>
</feature>
<dbReference type="CDD" id="cd16454">
    <property type="entry name" value="RING-H2_PA-TM-RING"/>
    <property type="match status" value="1"/>
</dbReference>
<keyword evidence="2" id="KW-0812">Transmembrane</keyword>
<feature type="compositionally biased region" description="Polar residues" evidence="9">
    <location>
        <begin position="779"/>
        <end position="800"/>
    </location>
</feature>
<dbReference type="FunFam" id="3.30.40.10:FF:000728">
    <property type="entry name" value="Unplaced genomic scaffold supercont1.4, whole genome shotgun sequence"/>
    <property type="match status" value="1"/>
</dbReference>
<dbReference type="SMART" id="SM00184">
    <property type="entry name" value="RING"/>
    <property type="match status" value="1"/>
</dbReference>
<dbReference type="Proteomes" id="UP000054477">
    <property type="component" value="Unassembled WGS sequence"/>
</dbReference>
<feature type="compositionally biased region" description="Polar residues" evidence="9">
    <location>
        <begin position="1113"/>
        <end position="1130"/>
    </location>
</feature>
<feature type="region of interest" description="Disordered" evidence="9">
    <location>
        <begin position="438"/>
        <end position="482"/>
    </location>
</feature>
<evidence type="ECO:0000256" key="3">
    <source>
        <dbReference type="ARBA" id="ARBA00022723"/>
    </source>
</evidence>
<keyword evidence="5" id="KW-0862">Zinc</keyword>
<dbReference type="InterPro" id="IPR011016">
    <property type="entry name" value="Znf_RING-CH"/>
</dbReference>
<evidence type="ECO:0000256" key="4">
    <source>
        <dbReference type="ARBA" id="ARBA00022771"/>
    </source>
</evidence>
<feature type="compositionally biased region" description="Low complexity" evidence="9">
    <location>
        <begin position="515"/>
        <end position="525"/>
    </location>
</feature>
<organism evidence="11 12">
    <name type="scientific">Laccaria amethystina LaAM-08-1</name>
    <dbReference type="NCBI Taxonomy" id="1095629"/>
    <lineage>
        <taxon>Eukaryota</taxon>
        <taxon>Fungi</taxon>
        <taxon>Dikarya</taxon>
        <taxon>Basidiomycota</taxon>
        <taxon>Agaricomycotina</taxon>
        <taxon>Agaricomycetes</taxon>
        <taxon>Agaricomycetidae</taxon>
        <taxon>Agaricales</taxon>
        <taxon>Agaricineae</taxon>
        <taxon>Hydnangiaceae</taxon>
        <taxon>Laccaria</taxon>
    </lineage>
</organism>
<feature type="region of interest" description="Disordered" evidence="9">
    <location>
        <begin position="565"/>
        <end position="744"/>
    </location>
</feature>
<feature type="region of interest" description="Disordered" evidence="9">
    <location>
        <begin position="1111"/>
        <end position="1130"/>
    </location>
</feature>
<dbReference type="InterPro" id="IPR001841">
    <property type="entry name" value="Znf_RING"/>
</dbReference>
<feature type="compositionally biased region" description="Low complexity" evidence="9">
    <location>
        <begin position="801"/>
        <end position="823"/>
    </location>
</feature>
<gene>
    <name evidence="11" type="ORF">K443DRAFT_679534</name>
</gene>
<feature type="compositionally biased region" description="Polar residues" evidence="9">
    <location>
        <begin position="645"/>
        <end position="657"/>
    </location>
</feature>
<evidence type="ECO:0000313" key="11">
    <source>
        <dbReference type="EMBL" id="KIJ99942.1"/>
    </source>
</evidence>
<evidence type="ECO:0000256" key="7">
    <source>
        <dbReference type="ARBA" id="ARBA00023136"/>
    </source>
</evidence>
<feature type="compositionally biased region" description="Low complexity" evidence="9">
    <location>
        <begin position="218"/>
        <end position="234"/>
    </location>
</feature>
<evidence type="ECO:0000256" key="6">
    <source>
        <dbReference type="ARBA" id="ARBA00022989"/>
    </source>
</evidence>
<keyword evidence="3" id="KW-0479">Metal-binding</keyword>
<comment type="subcellular location">
    <subcellularLocation>
        <location evidence="1">Membrane</location>
        <topology evidence="1">Single-pass membrane protein</topology>
    </subcellularLocation>
</comment>
<feature type="compositionally biased region" description="Low complexity" evidence="9">
    <location>
        <begin position="451"/>
        <end position="482"/>
    </location>
</feature>
<accession>A0A0C9XVE6</accession>
<keyword evidence="6" id="KW-1133">Transmembrane helix</keyword>
<feature type="compositionally biased region" description="Acidic residues" evidence="9">
    <location>
        <begin position="575"/>
        <end position="591"/>
    </location>
</feature>
<dbReference type="SUPFAM" id="SSF57850">
    <property type="entry name" value="RING/U-box"/>
    <property type="match status" value="1"/>
</dbReference>
<keyword evidence="7" id="KW-0472">Membrane</keyword>
<feature type="compositionally biased region" description="Low complexity" evidence="9">
    <location>
        <begin position="388"/>
        <end position="413"/>
    </location>
</feature>
<feature type="region of interest" description="Disordered" evidence="9">
    <location>
        <begin position="378"/>
        <end position="426"/>
    </location>
</feature>
<feature type="compositionally biased region" description="Polar residues" evidence="9">
    <location>
        <begin position="698"/>
        <end position="708"/>
    </location>
</feature>
<dbReference type="GO" id="GO:0016020">
    <property type="term" value="C:membrane"/>
    <property type="evidence" value="ECO:0007669"/>
    <property type="project" value="UniProtKB-SubCell"/>
</dbReference>
<dbReference type="HOGENOM" id="CLU_006852_0_0_1"/>
<dbReference type="PROSITE" id="PS50089">
    <property type="entry name" value="ZF_RING_2"/>
    <property type="match status" value="1"/>
</dbReference>
<feature type="compositionally biased region" description="Low complexity" evidence="9">
    <location>
        <begin position="328"/>
        <end position="341"/>
    </location>
</feature>
<evidence type="ECO:0000256" key="5">
    <source>
        <dbReference type="ARBA" id="ARBA00022833"/>
    </source>
</evidence>
<dbReference type="SMART" id="SM00744">
    <property type="entry name" value="RINGv"/>
    <property type="match status" value="1"/>
</dbReference>
<dbReference type="PANTHER" id="PTHR47168:SF1">
    <property type="entry name" value="OS02G0798600 PROTEIN"/>
    <property type="match status" value="1"/>
</dbReference>
<dbReference type="AlphaFoldDB" id="A0A0C9XVE6"/>
<dbReference type="InterPro" id="IPR013083">
    <property type="entry name" value="Znf_RING/FYVE/PHD"/>
</dbReference>
<sequence>MGQNTSRLRRSPQNEVATQQQTAITNTAITNAAAGASTDDTHSDNTATPVENGTTASQRSSVRRSVLNLLKPRSRVGSTATNPENSRRSWRRWSKAPPLDFNPTLPASLLSATDLSSSSATAGPSTPRSENGKQPERPETDDELQQERGWPDDSAEAPSGSRPVAAGEEGLNAEEEEQVEERVAIVPEEVESLHEPEVPSTAETTVTNDPPLPPPIVAPTTPAQQPSTPAARQQFPPPGTLVVVQGIVHTTDVARTPTPSQPAENNNNLAPPPTTNTERSSSRTRNRLSTLLRPSAAPNDSPTPSTPESGTSVDTALTTPDMNELTADSSSVSPPQPSTTDSEADRVPTISSSSIDVLGTLLSVAAAATAASLLTGSSEPILSSGLAPPGTTPATNTNNTTPSFTSRPTSPTPDAALGLGIGHDTRAERMRQAWGTIRERLGLRPTPPPSTTTNTPAPSISSVGDAPPAAVAEQQQPPTAAVPTDTRELMLAEMARAFNVGLGLNGLGGVVPGGDANHNNSNAGANGSGSGNEGGGGAGEVQEPPAEGSFERFLFDLQADLRRALTGGSGGDVQAGDDDDEDGSGDDEEGDREERHGEMPPLISVSSESLESVVWTTPSGSRALSGDRGDTPLPAARSGPHPASMSGTSIRLTSDTPLHQDDDDDEMPALQAISDTESDSEEESDEDEDGEGDVYPRTQDNVPSSTFPTAERPAQRIHATTNTDQTPPTTTTTTPSPSMGSGRIDAEGRINWWRLYRFPPIVSPRAAGVAVGHTGGSGLNTDAHPTTGTTSADPAINFNNTETATSSTSSASETNRQPSNTNNTNIVVPVIVVGLQSVRPLAGGDYDGNEVGIHDGHGHRHRHGAHGDQAHAANSQRGVDTSEPPPSFASGSSETESAEDEDFDGFGSQNNQRQDHQHHHHRESQNTATVGEASRENRRSRGWQSRAAAAIRNLRPGNSRRNSSVGGAGAGGNGEGQHVVIGGPGSRTFLIYVIGGYYPPDHSIVTGGPDNMESFEALLELADLLGQTKPPTASKEDIDNSGLEIIRRDQLVAREKEGRVASNCIERCLICLDEYEPEDDIRVMTCRHAFHKSCVDKWLQTGRNNCPACRTPGVSTDGTSPIHSPLTSGA</sequence>
<feature type="region of interest" description="Disordered" evidence="9">
    <location>
        <begin position="1"/>
        <end position="349"/>
    </location>
</feature>
<feature type="compositionally biased region" description="Polar residues" evidence="9">
    <location>
        <begin position="44"/>
        <end position="60"/>
    </location>
</feature>
<evidence type="ECO:0000256" key="1">
    <source>
        <dbReference type="ARBA" id="ARBA00004167"/>
    </source>
</evidence>
<dbReference type="EMBL" id="KN838635">
    <property type="protein sequence ID" value="KIJ99942.1"/>
    <property type="molecule type" value="Genomic_DNA"/>
</dbReference>
<keyword evidence="12" id="KW-1185">Reference proteome</keyword>
<keyword evidence="4 8" id="KW-0863">Zinc-finger</keyword>
<evidence type="ECO:0000256" key="9">
    <source>
        <dbReference type="SAM" id="MobiDB-lite"/>
    </source>
</evidence>
<protein>
    <submittedName>
        <fullName evidence="11">Unplaced genomic scaffold K443scaffold_100, whole genome shotgun sequence</fullName>
    </submittedName>
</protein>
<dbReference type="InterPro" id="IPR051653">
    <property type="entry name" value="E3_ligase_sorting_rcpt"/>
</dbReference>
<reference evidence="12" key="2">
    <citation type="submission" date="2015-01" db="EMBL/GenBank/DDBJ databases">
        <title>Evolutionary Origins and Diversification of the Mycorrhizal Mutualists.</title>
        <authorList>
            <consortium name="DOE Joint Genome Institute"/>
            <consortium name="Mycorrhizal Genomics Consortium"/>
            <person name="Kohler A."/>
            <person name="Kuo A."/>
            <person name="Nagy L.G."/>
            <person name="Floudas D."/>
            <person name="Copeland A."/>
            <person name="Barry K.W."/>
            <person name="Cichocki N."/>
            <person name="Veneault-Fourrey C."/>
            <person name="LaButti K."/>
            <person name="Lindquist E.A."/>
            <person name="Lipzen A."/>
            <person name="Lundell T."/>
            <person name="Morin E."/>
            <person name="Murat C."/>
            <person name="Riley R."/>
            <person name="Ohm R."/>
            <person name="Sun H."/>
            <person name="Tunlid A."/>
            <person name="Henrissat B."/>
            <person name="Grigoriev I.V."/>
            <person name="Hibbett D.S."/>
            <person name="Martin F."/>
        </authorList>
    </citation>
    <scope>NUCLEOTIDE SEQUENCE [LARGE SCALE GENOMIC DNA]</scope>
    <source>
        <strain evidence="12">LaAM-08-1</strain>
    </source>
</reference>
<evidence type="ECO:0000259" key="10">
    <source>
        <dbReference type="PROSITE" id="PS50089"/>
    </source>
</evidence>
<feature type="compositionally biased region" description="Gly residues" evidence="9">
    <location>
        <begin position="966"/>
        <end position="975"/>
    </location>
</feature>
<dbReference type="STRING" id="1095629.A0A0C9XVE6"/>
<feature type="compositionally biased region" description="Low complexity" evidence="9">
    <location>
        <begin position="17"/>
        <end position="34"/>
    </location>
</feature>
<evidence type="ECO:0000256" key="8">
    <source>
        <dbReference type="PROSITE-ProRule" id="PRU00175"/>
    </source>
</evidence>
<dbReference type="GO" id="GO:0008270">
    <property type="term" value="F:zinc ion binding"/>
    <property type="evidence" value="ECO:0007669"/>
    <property type="project" value="UniProtKB-KW"/>
</dbReference>
<feature type="region of interest" description="Disordered" evidence="9">
    <location>
        <begin position="773"/>
        <end position="823"/>
    </location>
</feature>
<name>A0A0C9XVE6_9AGAR</name>
<feature type="region of interest" description="Disordered" evidence="9">
    <location>
        <begin position="846"/>
        <end position="979"/>
    </location>
</feature>
<feature type="region of interest" description="Disordered" evidence="9">
    <location>
        <begin position="515"/>
        <end position="545"/>
    </location>
</feature>
<feature type="compositionally biased region" description="Low complexity" evidence="9">
    <location>
        <begin position="302"/>
        <end position="312"/>
    </location>
</feature>
<dbReference type="Gene3D" id="3.30.40.10">
    <property type="entry name" value="Zinc/RING finger domain, C3HC4 (zinc finger)"/>
    <property type="match status" value="1"/>
</dbReference>
<evidence type="ECO:0000256" key="2">
    <source>
        <dbReference type="ARBA" id="ARBA00022692"/>
    </source>
</evidence>